<dbReference type="SUPFAM" id="SSF52402">
    <property type="entry name" value="Adenine nucleotide alpha hydrolases-like"/>
    <property type="match status" value="1"/>
</dbReference>
<dbReference type="EMBL" id="JAQQWK010000012">
    <property type="protein sequence ID" value="KAK8022362.1"/>
    <property type="molecule type" value="Genomic_DNA"/>
</dbReference>
<feature type="compositionally biased region" description="Acidic residues" evidence="1">
    <location>
        <begin position="309"/>
        <end position="322"/>
    </location>
</feature>
<keyword evidence="4" id="KW-1185">Reference proteome</keyword>
<feature type="region of interest" description="Disordered" evidence="1">
    <location>
        <begin position="293"/>
        <end position="373"/>
    </location>
</feature>
<feature type="domain" description="UspA" evidence="2">
    <location>
        <begin position="54"/>
        <end position="187"/>
    </location>
</feature>
<dbReference type="InterPro" id="IPR014729">
    <property type="entry name" value="Rossmann-like_a/b/a_fold"/>
</dbReference>
<dbReference type="PANTHER" id="PTHR47815:SF1">
    <property type="entry name" value="UNIVERSAL STRESS PROTEIN A FAMILY PROTEIN C25B2.10"/>
    <property type="match status" value="1"/>
</dbReference>
<dbReference type="Proteomes" id="UP001444661">
    <property type="component" value="Unassembled WGS sequence"/>
</dbReference>
<protein>
    <submittedName>
        <fullName evidence="3">Universal stress protein family domain-containingprotein</fullName>
    </submittedName>
</protein>
<dbReference type="Pfam" id="PF00582">
    <property type="entry name" value="Usp"/>
    <property type="match status" value="1"/>
</dbReference>
<dbReference type="CDD" id="cd23659">
    <property type="entry name" value="USP_At3g01520-like"/>
    <property type="match status" value="1"/>
</dbReference>
<feature type="compositionally biased region" description="Basic and acidic residues" evidence="1">
    <location>
        <begin position="328"/>
        <end position="348"/>
    </location>
</feature>
<sequence>MATETLTPSSSPHRFQQHVGFDNIASNEPPTKENPISLTLNYRHDGYQKTRSSRTFMVGVDDNAYSDHALQWLLDELVDDGDEIVCVRVIETQVRPSDKSYQDAAKHLMQHIQSKNVKNLAISLVVEYAVGKLHNTFQSFIKIHEPSMLIVGTKGRSLDSVQGFFSSYNSFSKYCLQYSPVPVVVVRPNEKREKKKAKRAQDPGRHSYLSILAGQPHEADSDNNSTYELEPTIGPDEEAHRVAVAVGLPAAFDPTIKPLDVDAILARGGGKRAATPTREPTSMLDLAERGQEPLAPVNKEGDPVPDPSPDSDGEDSEYEEVFDVTSGEEAKKKERLHKMESNEGEQLKKMQSRKMSTESIDDDEEGGAKTGNG</sequence>
<dbReference type="InterPro" id="IPR006016">
    <property type="entry name" value="UspA"/>
</dbReference>
<dbReference type="Gene3D" id="3.40.50.620">
    <property type="entry name" value="HUPs"/>
    <property type="match status" value="1"/>
</dbReference>
<gene>
    <name evidence="3" type="ORF">PG993_013129</name>
</gene>
<evidence type="ECO:0000313" key="4">
    <source>
        <dbReference type="Proteomes" id="UP001444661"/>
    </source>
</evidence>
<comment type="caution">
    <text evidence="3">The sequence shown here is derived from an EMBL/GenBank/DDBJ whole genome shotgun (WGS) entry which is preliminary data.</text>
</comment>
<evidence type="ECO:0000259" key="2">
    <source>
        <dbReference type="Pfam" id="PF00582"/>
    </source>
</evidence>
<organism evidence="3 4">
    <name type="scientific">Apiospora rasikravindrae</name>
    <dbReference type="NCBI Taxonomy" id="990691"/>
    <lineage>
        <taxon>Eukaryota</taxon>
        <taxon>Fungi</taxon>
        <taxon>Dikarya</taxon>
        <taxon>Ascomycota</taxon>
        <taxon>Pezizomycotina</taxon>
        <taxon>Sordariomycetes</taxon>
        <taxon>Xylariomycetidae</taxon>
        <taxon>Amphisphaeriales</taxon>
        <taxon>Apiosporaceae</taxon>
        <taxon>Apiospora</taxon>
    </lineage>
</organism>
<reference evidence="3 4" key="1">
    <citation type="submission" date="2023-01" db="EMBL/GenBank/DDBJ databases">
        <title>Analysis of 21 Apiospora genomes using comparative genomics revels a genus with tremendous synthesis potential of carbohydrate active enzymes and secondary metabolites.</title>
        <authorList>
            <person name="Sorensen T."/>
        </authorList>
    </citation>
    <scope>NUCLEOTIDE SEQUENCE [LARGE SCALE GENOMIC DNA]</scope>
    <source>
        <strain evidence="3 4">CBS 33761</strain>
    </source>
</reference>
<proteinExistence type="predicted"/>
<evidence type="ECO:0000313" key="3">
    <source>
        <dbReference type="EMBL" id="KAK8022362.1"/>
    </source>
</evidence>
<evidence type="ECO:0000256" key="1">
    <source>
        <dbReference type="SAM" id="MobiDB-lite"/>
    </source>
</evidence>
<accession>A0ABR1RWS8</accession>
<name>A0ABR1RWS8_9PEZI</name>
<dbReference type="PANTHER" id="PTHR47815">
    <property type="entry name" value="UNIVERSAL STRESS PROTEIN A FAMILY PROTEIN C25B2.10"/>
    <property type="match status" value="1"/>
</dbReference>
<feature type="region of interest" description="Disordered" evidence="1">
    <location>
        <begin position="213"/>
        <end position="232"/>
    </location>
</feature>